<dbReference type="GO" id="GO:0019344">
    <property type="term" value="P:cysteine biosynthetic process"/>
    <property type="evidence" value="ECO:0007669"/>
    <property type="project" value="TreeGrafter"/>
</dbReference>
<dbReference type="Gene3D" id="3.40.190.10">
    <property type="entry name" value="Periplasmic binding protein-like II"/>
    <property type="match status" value="2"/>
</dbReference>
<dbReference type="PRINTS" id="PR00039">
    <property type="entry name" value="HTHLYSR"/>
</dbReference>
<dbReference type="Proteomes" id="UP000484255">
    <property type="component" value="Unassembled WGS sequence"/>
</dbReference>
<comment type="similarity">
    <text evidence="1">Belongs to the LysR transcriptional regulatory family.</text>
</comment>
<evidence type="ECO:0000256" key="3">
    <source>
        <dbReference type="ARBA" id="ARBA00023125"/>
    </source>
</evidence>
<keyword evidence="4" id="KW-0804">Transcription</keyword>
<organism evidence="6 7">
    <name type="scientific">Ideonella livida</name>
    <dbReference type="NCBI Taxonomy" id="2707176"/>
    <lineage>
        <taxon>Bacteria</taxon>
        <taxon>Pseudomonadati</taxon>
        <taxon>Pseudomonadota</taxon>
        <taxon>Betaproteobacteria</taxon>
        <taxon>Burkholderiales</taxon>
        <taxon>Sphaerotilaceae</taxon>
        <taxon>Ideonella</taxon>
    </lineage>
</organism>
<comment type="caution">
    <text evidence="6">The sequence shown here is derived from an EMBL/GenBank/DDBJ whole genome shotgun (WGS) entry which is preliminary data.</text>
</comment>
<evidence type="ECO:0000256" key="1">
    <source>
        <dbReference type="ARBA" id="ARBA00009437"/>
    </source>
</evidence>
<dbReference type="CDD" id="cd08413">
    <property type="entry name" value="PBP2_CysB_like"/>
    <property type="match status" value="1"/>
</dbReference>
<keyword evidence="2" id="KW-0805">Transcription regulation</keyword>
<dbReference type="InterPro" id="IPR005119">
    <property type="entry name" value="LysR_subst-bd"/>
</dbReference>
<dbReference type="InterPro" id="IPR000847">
    <property type="entry name" value="LysR_HTH_N"/>
</dbReference>
<evidence type="ECO:0000256" key="2">
    <source>
        <dbReference type="ARBA" id="ARBA00023015"/>
    </source>
</evidence>
<dbReference type="Pfam" id="PF03466">
    <property type="entry name" value="LysR_substrate"/>
    <property type="match status" value="1"/>
</dbReference>
<dbReference type="PANTHER" id="PTHR30126:SF6">
    <property type="entry name" value="HTH-TYPE TRANSCRIPTIONAL REGULATOR CYSB-RELATED"/>
    <property type="match status" value="1"/>
</dbReference>
<dbReference type="RefSeq" id="WP_163456737.1">
    <property type="nucleotide sequence ID" value="NZ_JAAGOH010000006.1"/>
</dbReference>
<protein>
    <submittedName>
        <fullName evidence="6">CysB family HTH-type transcriptional regulator</fullName>
    </submittedName>
</protein>
<dbReference type="AlphaFoldDB" id="A0A7C9PH32"/>
<dbReference type="Pfam" id="PF00126">
    <property type="entry name" value="HTH_1"/>
    <property type="match status" value="1"/>
</dbReference>
<dbReference type="Gene3D" id="1.10.10.10">
    <property type="entry name" value="Winged helix-like DNA-binding domain superfamily/Winged helix DNA-binding domain"/>
    <property type="match status" value="1"/>
</dbReference>
<dbReference type="PANTHER" id="PTHR30126">
    <property type="entry name" value="HTH-TYPE TRANSCRIPTIONAL REGULATOR"/>
    <property type="match status" value="1"/>
</dbReference>
<evidence type="ECO:0000256" key="4">
    <source>
        <dbReference type="ARBA" id="ARBA00023163"/>
    </source>
</evidence>
<gene>
    <name evidence="6" type="ORF">G3A44_06660</name>
</gene>
<dbReference type="PROSITE" id="PS50931">
    <property type="entry name" value="HTH_LYSR"/>
    <property type="match status" value="1"/>
</dbReference>
<sequence>MNFQQLRAVREAVRRDFNLTEVALALHTSQPGVSRQIRELEEELGLELFIRSGKRLTGLTAGGQRVVPWVERLLLDAENLHRAGQDFLHGDSGTLSIAATHSQARYALPSAVHDFRTTHPQVQFQLHQGSPVQVAQMLLSGEADIGIASHELAEHPDLVALPCYRWTHSVVVPPGHALLNAPLTLERLAAHPLITYEQGYTGRSSIDTAFRRAGLHPQVTLTAMDADVIKTYVGLGLGVGLIAAIAFDEARDAPLQALDARQLFPINTTSVAVRRGGLLRAFGYDFIQTFAPHLDRAAVETAQAAPASVAQAPL</sequence>
<evidence type="ECO:0000259" key="5">
    <source>
        <dbReference type="PROSITE" id="PS50931"/>
    </source>
</evidence>
<dbReference type="InterPro" id="IPR036388">
    <property type="entry name" value="WH-like_DNA-bd_sf"/>
</dbReference>
<dbReference type="InterPro" id="IPR036390">
    <property type="entry name" value="WH_DNA-bd_sf"/>
</dbReference>
<keyword evidence="7" id="KW-1185">Reference proteome</keyword>
<dbReference type="GO" id="GO:0000976">
    <property type="term" value="F:transcription cis-regulatory region binding"/>
    <property type="evidence" value="ECO:0007669"/>
    <property type="project" value="TreeGrafter"/>
</dbReference>
<dbReference type="NCBIfam" id="NF009327">
    <property type="entry name" value="PRK12684.1"/>
    <property type="match status" value="1"/>
</dbReference>
<feature type="domain" description="HTH lysR-type" evidence="5">
    <location>
        <begin position="1"/>
        <end position="59"/>
    </location>
</feature>
<keyword evidence="3" id="KW-0238">DNA-binding</keyword>
<dbReference type="InterPro" id="IPR037423">
    <property type="entry name" value="CysB_PBP2"/>
</dbReference>
<proteinExistence type="inferred from homology"/>
<name>A0A7C9PH32_9BURK</name>
<accession>A0A7C9PH32</accession>
<dbReference type="GO" id="GO:0003700">
    <property type="term" value="F:DNA-binding transcription factor activity"/>
    <property type="evidence" value="ECO:0007669"/>
    <property type="project" value="InterPro"/>
</dbReference>
<dbReference type="SUPFAM" id="SSF53850">
    <property type="entry name" value="Periplasmic binding protein-like II"/>
    <property type="match status" value="1"/>
</dbReference>
<dbReference type="SUPFAM" id="SSF46785">
    <property type="entry name" value="Winged helix' DNA-binding domain"/>
    <property type="match status" value="1"/>
</dbReference>
<reference evidence="6 7" key="1">
    <citation type="submission" date="2020-02" db="EMBL/GenBank/DDBJ databases">
        <title>Ideonella bacterium strain TBM-1.</title>
        <authorList>
            <person name="Chen W.-M."/>
        </authorList>
    </citation>
    <scope>NUCLEOTIDE SEQUENCE [LARGE SCALE GENOMIC DNA]</scope>
    <source>
        <strain evidence="6 7">TBM-1</strain>
    </source>
</reference>
<dbReference type="EMBL" id="JAAGOH010000006">
    <property type="protein sequence ID" value="NDY90874.1"/>
    <property type="molecule type" value="Genomic_DNA"/>
</dbReference>
<evidence type="ECO:0000313" key="7">
    <source>
        <dbReference type="Proteomes" id="UP000484255"/>
    </source>
</evidence>
<evidence type="ECO:0000313" key="6">
    <source>
        <dbReference type="EMBL" id="NDY90874.1"/>
    </source>
</evidence>